<dbReference type="InterPro" id="IPR016174">
    <property type="entry name" value="Di-haem_cyt_TM"/>
</dbReference>
<evidence type="ECO:0000256" key="5">
    <source>
        <dbReference type="ARBA" id="ARBA00022617"/>
    </source>
</evidence>
<dbReference type="GO" id="GO:0020037">
    <property type="term" value="F:heme binding"/>
    <property type="evidence" value="ECO:0007669"/>
    <property type="project" value="TreeGrafter"/>
</dbReference>
<sequence length="186" mass="20136">MLICNSAKGYGAIPQAIHWLTVILVVAAWILGLVGDELPKGTLRDAGLSVHISAGLVVIILLVVRLAWSFFNPAPSAGSTMLGVWLARVGHVAHYLLYVLLFAVPIAGIVLRFAGGESIPIFGLYEIASPWVKDRALSETVEEVHEVLAHTLMVVAGLHAAAALIHHWILRDQTLARMLPRFGEKE</sequence>
<evidence type="ECO:0000256" key="4">
    <source>
        <dbReference type="ARBA" id="ARBA00022475"/>
    </source>
</evidence>
<evidence type="ECO:0000256" key="10">
    <source>
        <dbReference type="ARBA" id="ARBA00023004"/>
    </source>
</evidence>
<dbReference type="Pfam" id="PF01292">
    <property type="entry name" value="Ni_hydr_CYTB"/>
    <property type="match status" value="1"/>
</dbReference>
<feature type="transmembrane region" description="Helical" evidence="13">
    <location>
        <begin position="46"/>
        <end position="64"/>
    </location>
</feature>
<keyword evidence="10" id="KW-0408">Iron</keyword>
<gene>
    <name evidence="15" type="ORF">B2M20_07910</name>
</gene>
<organism evidence="15 16">
    <name type="scientific">Nitrobacter vulgaris</name>
    <dbReference type="NCBI Taxonomy" id="29421"/>
    <lineage>
        <taxon>Bacteria</taxon>
        <taxon>Pseudomonadati</taxon>
        <taxon>Pseudomonadota</taxon>
        <taxon>Alphaproteobacteria</taxon>
        <taxon>Hyphomicrobiales</taxon>
        <taxon>Nitrobacteraceae</taxon>
        <taxon>Nitrobacter</taxon>
    </lineage>
</organism>
<evidence type="ECO:0000256" key="1">
    <source>
        <dbReference type="ARBA" id="ARBA00001970"/>
    </source>
</evidence>
<evidence type="ECO:0000256" key="6">
    <source>
        <dbReference type="ARBA" id="ARBA00022692"/>
    </source>
</evidence>
<dbReference type="EMBL" id="MWPQ01000035">
    <property type="protein sequence ID" value="OPH83301.1"/>
    <property type="molecule type" value="Genomic_DNA"/>
</dbReference>
<evidence type="ECO:0000256" key="7">
    <source>
        <dbReference type="ARBA" id="ARBA00022723"/>
    </source>
</evidence>
<evidence type="ECO:0000256" key="9">
    <source>
        <dbReference type="ARBA" id="ARBA00022989"/>
    </source>
</evidence>
<evidence type="ECO:0000256" key="3">
    <source>
        <dbReference type="ARBA" id="ARBA00022448"/>
    </source>
</evidence>
<dbReference type="InterPro" id="IPR011577">
    <property type="entry name" value="Cyt_b561_bac/Ni-Hgenase"/>
</dbReference>
<dbReference type="OrthoDB" id="7280471at2"/>
<keyword evidence="7" id="KW-0479">Metal-binding</keyword>
<feature type="domain" description="Cytochrome b561 bacterial/Ni-hydrogenase" evidence="14">
    <location>
        <begin position="13"/>
        <end position="180"/>
    </location>
</feature>
<dbReference type="PANTHER" id="PTHR30529">
    <property type="entry name" value="CYTOCHROME B561"/>
    <property type="match status" value="1"/>
</dbReference>
<evidence type="ECO:0000256" key="11">
    <source>
        <dbReference type="ARBA" id="ARBA00023136"/>
    </source>
</evidence>
<dbReference type="GO" id="GO:0005886">
    <property type="term" value="C:plasma membrane"/>
    <property type="evidence" value="ECO:0007669"/>
    <property type="project" value="UniProtKB-SubCell"/>
</dbReference>
<reference evidence="15 16" key="1">
    <citation type="submission" date="2017-02" db="EMBL/GenBank/DDBJ databases">
        <title>Genome sequence of the nitrite-oxidizing bacterium Nitrobacter vulgaris strain Ab1.</title>
        <authorList>
            <person name="Mellbye B.L."/>
            <person name="Davis E.W."/>
            <person name="Spieck E."/>
            <person name="Chang J.H."/>
            <person name="Bottomley P.J."/>
            <person name="Sayavedra-Soto L.A."/>
        </authorList>
    </citation>
    <scope>NUCLEOTIDE SEQUENCE [LARGE SCALE GENOMIC DNA]</scope>
    <source>
        <strain evidence="15 16">Ab1</strain>
    </source>
</reference>
<dbReference type="GO" id="GO:0022904">
    <property type="term" value="P:respiratory electron transport chain"/>
    <property type="evidence" value="ECO:0007669"/>
    <property type="project" value="InterPro"/>
</dbReference>
<dbReference type="PANTHER" id="PTHR30529:SF1">
    <property type="entry name" value="CYTOCHROME B561 HOMOLOG 2"/>
    <property type="match status" value="1"/>
</dbReference>
<proteinExistence type="inferred from homology"/>
<evidence type="ECO:0000256" key="13">
    <source>
        <dbReference type="SAM" id="Phobius"/>
    </source>
</evidence>
<keyword evidence="9 13" id="KW-1133">Transmembrane helix</keyword>
<evidence type="ECO:0000259" key="14">
    <source>
        <dbReference type="Pfam" id="PF01292"/>
    </source>
</evidence>
<evidence type="ECO:0000256" key="8">
    <source>
        <dbReference type="ARBA" id="ARBA00022982"/>
    </source>
</evidence>
<dbReference type="GO" id="GO:0009055">
    <property type="term" value="F:electron transfer activity"/>
    <property type="evidence" value="ECO:0007669"/>
    <property type="project" value="InterPro"/>
</dbReference>
<feature type="transmembrane region" description="Helical" evidence="13">
    <location>
        <begin position="147"/>
        <end position="170"/>
    </location>
</feature>
<dbReference type="SUPFAM" id="SSF81342">
    <property type="entry name" value="Transmembrane di-heme cytochromes"/>
    <property type="match status" value="1"/>
</dbReference>
<keyword evidence="4" id="KW-1003">Cell membrane</keyword>
<comment type="caution">
    <text evidence="15">The sequence shown here is derived from an EMBL/GenBank/DDBJ whole genome shotgun (WGS) entry which is preliminary data.</text>
</comment>
<dbReference type="Proteomes" id="UP000189940">
    <property type="component" value="Unassembled WGS sequence"/>
</dbReference>
<dbReference type="GO" id="GO:0046872">
    <property type="term" value="F:metal ion binding"/>
    <property type="evidence" value="ECO:0007669"/>
    <property type="project" value="UniProtKB-KW"/>
</dbReference>
<evidence type="ECO:0000313" key="16">
    <source>
        <dbReference type="Proteomes" id="UP000189940"/>
    </source>
</evidence>
<comment type="subcellular location">
    <subcellularLocation>
        <location evidence="2">Cell membrane</location>
        <topology evidence="2">Multi-pass membrane protein</topology>
    </subcellularLocation>
</comment>
<keyword evidence="16" id="KW-1185">Reference proteome</keyword>
<keyword evidence="11 13" id="KW-0472">Membrane</keyword>
<keyword evidence="8" id="KW-0249">Electron transport</keyword>
<name>A0A1V4HZ95_NITVU</name>
<dbReference type="RefSeq" id="WP_079446516.1">
    <property type="nucleotide sequence ID" value="NZ_MWPQ01000035.1"/>
</dbReference>
<evidence type="ECO:0000313" key="15">
    <source>
        <dbReference type="EMBL" id="OPH83301.1"/>
    </source>
</evidence>
<evidence type="ECO:0000256" key="2">
    <source>
        <dbReference type="ARBA" id="ARBA00004651"/>
    </source>
</evidence>
<keyword evidence="5" id="KW-0349">Heme</keyword>
<dbReference type="AlphaFoldDB" id="A0A1V4HZ95"/>
<keyword evidence="3" id="KW-0813">Transport</keyword>
<feature type="transmembrane region" description="Helical" evidence="13">
    <location>
        <begin position="95"/>
        <end position="115"/>
    </location>
</feature>
<evidence type="ECO:0000256" key="12">
    <source>
        <dbReference type="ARBA" id="ARBA00037975"/>
    </source>
</evidence>
<keyword evidence="6 13" id="KW-0812">Transmembrane</keyword>
<dbReference type="InterPro" id="IPR052168">
    <property type="entry name" value="Cytochrome_b561_oxidase"/>
</dbReference>
<protein>
    <submittedName>
        <fullName evidence="15">Cytochrome B</fullName>
    </submittedName>
</protein>
<dbReference type="Gene3D" id="1.20.950.20">
    <property type="entry name" value="Transmembrane di-heme cytochromes, Chain C"/>
    <property type="match status" value="1"/>
</dbReference>
<comment type="cofactor">
    <cofactor evidence="1">
        <name>heme b</name>
        <dbReference type="ChEBI" id="CHEBI:60344"/>
    </cofactor>
</comment>
<feature type="transmembrane region" description="Helical" evidence="13">
    <location>
        <begin position="16"/>
        <end position="34"/>
    </location>
</feature>
<comment type="similarity">
    <text evidence="12">Belongs to the cytochrome b561 family.</text>
</comment>
<accession>A0A1V4HZ95</accession>